<feature type="domain" description="EGF-like" evidence="15">
    <location>
        <begin position="1009"/>
        <end position="1045"/>
    </location>
</feature>
<feature type="disulfide bond" evidence="11">
    <location>
        <begin position="977"/>
        <end position="995"/>
    </location>
</feature>
<evidence type="ECO:0000256" key="2">
    <source>
        <dbReference type="ARBA" id="ARBA00022536"/>
    </source>
</evidence>
<keyword evidence="9" id="KW-0675">Receptor</keyword>
<feature type="disulfide bond" evidence="11">
    <location>
        <begin position="229"/>
        <end position="247"/>
    </location>
</feature>
<feature type="disulfide bond" evidence="11">
    <location>
        <begin position="1139"/>
        <end position="1157"/>
    </location>
</feature>
<feature type="disulfide bond" evidence="11">
    <location>
        <begin position="28"/>
        <end position="40"/>
    </location>
</feature>
<dbReference type="SMART" id="SM00179">
    <property type="entry name" value="EGF_CA"/>
    <property type="match status" value="2"/>
</dbReference>
<comment type="caution">
    <text evidence="11">Lacks conserved residue(s) required for the propagation of feature annotation.</text>
</comment>
<evidence type="ECO:0000256" key="8">
    <source>
        <dbReference type="ARBA" id="ARBA00023157"/>
    </source>
</evidence>
<dbReference type="Gene3D" id="4.10.1220.10">
    <property type="entry name" value="EGF-type module"/>
    <property type="match status" value="1"/>
</dbReference>
<evidence type="ECO:0000256" key="9">
    <source>
        <dbReference type="ARBA" id="ARBA00023170"/>
    </source>
</evidence>
<evidence type="ECO:0000256" key="1">
    <source>
        <dbReference type="ARBA" id="ARBA00004167"/>
    </source>
</evidence>
<dbReference type="PANTHER" id="PTHR22722:SF11">
    <property type="entry name" value="LOW-DENSITY LIPOPROTEIN RECEPTOR-RELATED PROTEIN 2"/>
    <property type="match status" value="1"/>
</dbReference>
<feature type="disulfide bond" evidence="11">
    <location>
        <begin position="1029"/>
        <end position="1044"/>
    </location>
</feature>
<feature type="domain" description="EGF-like calcium-binding" evidence="14">
    <location>
        <begin position="348"/>
        <end position="386"/>
    </location>
</feature>
<feature type="domain" description="EGF-like" evidence="15">
    <location>
        <begin position="351"/>
        <end position="386"/>
    </location>
</feature>
<evidence type="ECO:0008006" key="18">
    <source>
        <dbReference type="Google" id="ProtNLM"/>
    </source>
</evidence>
<keyword evidence="7" id="KW-0472">Membrane</keyword>
<dbReference type="PANTHER" id="PTHR22722">
    <property type="entry name" value="LOW-DENSITY LIPOPROTEIN RECEPTOR-RELATED PROTEIN 2-RELATED"/>
    <property type="match status" value="1"/>
</dbReference>
<feature type="disulfide bond" evidence="11">
    <location>
        <begin position="202"/>
        <end position="217"/>
    </location>
</feature>
<sequence>MERGAAAVACTLLLAFAACLAPASGQECDSEHFRCEDGHCIPATWRCDGTRDCLDDTDEVGCPPPSCKSNQFLCQGEGLCIPNFWECDNDEDCEDGSDEHQHCPGRTCSSHQITCFNGECIPKEYRCDHVRDCSDGTDEKDCQYPTCEQLTCASGACYNSSQKCDGRIDCRDSSDESNCTQECSQHEFQCDIGVCIPRIYVCDHYPDCEDGSDERSCAYETCRGNQFTCPNGYCISQNMVCDGEDDCRDNGDENGCESSTHRFHECYPGEWACPESGKCIPVLKVCDGTLDCPGGEDETNITKGRFCDVNLCFILSCEYQCHPSPNGGICHCPLGFVVDQNNTRTCVDFDDCQIWGICDQMCEDRTGHHQCHCAEGYVLEHQQHCKANTSSEQPFVIFSNGRDLLIGDIHGRTFSMLVESQNHGVAVGVDFHNHLHRVFWTDTVQDKVFSVDINGLNIQEVVSLDDPENLAIDWINNKLYLVETKVNRIDMVNIDGSHRITLITENLGHPRGIAVDPTVGKTVVHGGSLIPHPFGISLFEGYVYFTDWTKMAVMKANKFTETSPQVYLQTSLRPFGVTVYHSLRQPYVNNPCGNNNGGCEQVCVLSHRTDNDGLGYRCRCTFGFRLDVDNRHCVGREILTANRVESVESLTFDWISKNLYWTDASYRSISVMRLADKSRRAIIQNLNNPRSIVVHPIAGYIFFTDWFRPAKIMRAWSDGSNLLPIVNTTLGWPNGLAIDWGALRLYWVDAFFDKIEHSTFDGLDRRNLGHIQQMTHPFGLTVFGDYVFFTDWRLGAIVRVRKMDGGDMRVIRSGITNIMHVKSYDANTQTGSNYCNRPTHPNGDCSHFCFPVPNFQRVCGCPYGMNLTSNHLTCQEDPSHEPPLEQCGALSFPCSNGRCVPSHYRCDGVDDCHDNSDEHLCGKFNNSCASSAFTCSHGECIPAHWKCDKQNDCVDGSDEQNCPSQAPTSCPASLFTCDNNLCIPRSWLCDTDNDCADGSDEKNCEFTETCLPSQFRCPDHRCIDLSFVCDGDKDCVDGSDENGCVINCTASQFKCASEGRCISNIYRCDGVFDCNDHSDEVDCSTRPPGMCHPDEFQCQADGVCIPKSWECDGHPDCIFGSDEHHGCAPKTCPSTHFLCDNGNCIYRDWLCDGDNDCRDMSDEKDCPTQAFHCPSWQWQCPGHSICVNLSAVCDGISDCPNGTDESPLCSKFPDHSLMAINSF</sequence>
<keyword evidence="2" id="KW-0245">EGF-like domain</keyword>
<evidence type="ECO:0000256" key="11">
    <source>
        <dbReference type="PROSITE-ProRule" id="PRU00124"/>
    </source>
</evidence>
<dbReference type="Gene3D" id="2.40.128.620">
    <property type="match status" value="1"/>
</dbReference>
<feature type="disulfide bond" evidence="11">
    <location>
        <begin position="47"/>
        <end position="62"/>
    </location>
</feature>
<dbReference type="Ensembl" id="ENSFCTT00005075989.1">
    <property type="protein sequence ID" value="ENSFCTP00005053379.1"/>
    <property type="gene ID" value="ENSFCTG00005026789.1"/>
</dbReference>
<dbReference type="InterPro" id="IPR011042">
    <property type="entry name" value="6-blade_b-propeller_TolB-like"/>
</dbReference>
<dbReference type="InterPro" id="IPR036055">
    <property type="entry name" value="LDL_receptor-like_sf"/>
</dbReference>
<dbReference type="PROSITE" id="PS51120">
    <property type="entry name" value="LDLRB"/>
    <property type="match status" value="4"/>
</dbReference>
<dbReference type="PROSITE" id="PS51257">
    <property type="entry name" value="PROKAR_LIPOPROTEIN"/>
    <property type="match status" value="1"/>
</dbReference>
<feature type="disulfide bond" evidence="11">
    <location>
        <begin position="152"/>
        <end position="170"/>
    </location>
</feature>
<feature type="domain" description="EGF-like" evidence="15">
    <location>
        <begin position="969"/>
        <end position="1005"/>
    </location>
</feature>
<feature type="disulfide bond" evidence="11">
    <location>
        <begin position="241"/>
        <end position="256"/>
    </location>
</feature>
<dbReference type="InterPro" id="IPR001881">
    <property type="entry name" value="EGF-like_Ca-bd_dom"/>
</dbReference>
<reference evidence="16 17" key="1">
    <citation type="submission" date="2021-02" db="EMBL/GenBank/DDBJ databases">
        <title>Safari Cat Assemblies.</title>
        <authorList>
            <person name="Bredemeyer K.R."/>
            <person name="Murphy W.J."/>
        </authorList>
    </citation>
    <scope>NUCLEOTIDE SEQUENCE [LARGE SCALE GENOMIC DNA]</scope>
</reference>
<dbReference type="PRINTS" id="PR00261">
    <property type="entry name" value="LDLRECEPTOR"/>
</dbReference>
<dbReference type="SMART" id="SM00135">
    <property type="entry name" value="LY"/>
    <property type="match status" value="7"/>
</dbReference>
<feature type="disulfide bond" evidence="11">
    <location>
        <begin position="164"/>
        <end position="179"/>
    </location>
</feature>
<evidence type="ECO:0000259" key="15">
    <source>
        <dbReference type="SMART" id="SM00181"/>
    </source>
</evidence>
<dbReference type="SUPFAM" id="SSF63825">
    <property type="entry name" value="YWTD domain"/>
    <property type="match status" value="2"/>
</dbReference>
<keyword evidence="17" id="KW-1185">Reference proteome</keyword>
<feature type="domain" description="EGF-like" evidence="15">
    <location>
        <begin position="927"/>
        <end position="963"/>
    </location>
</feature>
<evidence type="ECO:0000256" key="4">
    <source>
        <dbReference type="ARBA" id="ARBA00022692"/>
    </source>
</evidence>
<feature type="domain" description="EGF-like calcium-binding" evidence="14">
    <location>
        <begin position="308"/>
        <end position="347"/>
    </location>
</feature>
<feature type="repeat" description="LDL-receptor class B" evidence="12">
    <location>
        <begin position="699"/>
        <end position="742"/>
    </location>
</feature>
<dbReference type="InterPro" id="IPR023415">
    <property type="entry name" value="LDLR_class-A_CS"/>
</dbReference>
<proteinExistence type="predicted"/>
<keyword evidence="3" id="KW-0254">Endocytosis</keyword>
<feature type="disulfide bond" evidence="11">
    <location>
        <begin position="947"/>
        <end position="962"/>
    </location>
</feature>
<keyword evidence="4" id="KW-0812">Transmembrane</keyword>
<feature type="disulfide bond" evidence="11">
    <location>
        <begin position="928"/>
        <end position="940"/>
    </location>
</feature>
<feature type="disulfide bond" evidence="11">
    <location>
        <begin position="906"/>
        <end position="921"/>
    </location>
</feature>
<dbReference type="PROSITE" id="PS01209">
    <property type="entry name" value="LDLRA_1"/>
    <property type="match status" value="8"/>
</dbReference>
<evidence type="ECO:0000256" key="13">
    <source>
        <dbReference type="SAM" id="SignalP"/>
    </source>
</evidence>
<comment type="subcellular location">
    <subcellularLocation>
        <location evidence="1">Membrane</location>
        <topology evidence="1">Single-pass membrane protein</topology>
    </subcellularLocation>
</comment>
<dbReference type="Pfam" id="PF00057">
    <property type="entry name" value="Ldl_recept_a"/>
    <property type="match status" value="14"/>
</dbReference>
<feature type="disulfide bond" evidence="11">
    <location>
        <begin position="935"/>
        <end position="953"/>
    </location>
</feature>
<dbReference type="InterPro" id="IPR000742">
    <property type="entry name" value="EGF"/>
</dbReference>
<dbReference type="InterPro" id="IPR009030">
    <property type="entry name" value="Growth_fac_rcpt_cys_sf"/>
</dbReference>
<feature type="disulfide bond" evidence="11">
    <location>
        <begin position="1017"/>
        <end position="1035"/>
    </location>
</feature>
<feature type="domain" description="EGF-like" evidence="15">
    <location>
        <begin position="107"/>
        <end position="143"/>
    </location>
</feature>
<feature type="disulfide bond" evidence="11">
    <location>
        <begin position="887"/>
        <end position="899"/>
    </location>
</feature>
<feature type="repeat" description="LDL-receptor class B" evidence="12">
    <location>
        <begin position="657"/>
        <end position="698"/>
    </location>
</feature>
<dbReference type="GeneTree" id="ENSGT00940000157232"/>
<dbReference type="Pfam" id="PF00058">
    <property type="entry name" value="Ldl_recept_b"/>
    <property type="match status" value="3"/>
</dbReference>
<feature type="domain" description="EGF-like" evidence="15">
    <location>
        <begin position="886"/>
        <end position="922"/>
    </location>
</feature>
<dbReference type="CDD" id="cd00112">
    <property type="entry name" value="LDLa"/>
    <property type="match status" value="15"/>
</dbReference>
<evidence type="ECO:0000313" key="16">
    <source>
        <dbReference type="Ensembl" id="ENSFCTP00005053379.1"/>
    </source>
</evidence>
<dbReference type="PROSITE" id="PS50068">
    <property type="entry name" value="LDLRA_2"/>
    <property type="match status" value="15"/>
</dbReference>
<keyword evidence="8 11" id="KW-1015">Disulfide bond</keyword>
<dbReference type="InterPro" id="IPR051221">
    <property type="entry name" value="LDLR-related"/>
</dbReference>
<dbReference type="InterPro" id="IPR002172">
    <property type="entry name" value="LDrepeatLR_classA_rpt"/>
</dbReference>
<keyword evidence="13" id="KW-0732">Signal</keyword>
<evidence type="ECO:0000313" key="17">
    <source>
        <dbReference type="Proteomes" id="UP000823872"/>
    </source>
</evidence>
<gene>
    <name evidence="16" type="primary">LRP2</name>
</gene>
<organism evidence="16 17">
    <name type="scientific">Felis catus</name>
    <name type="common">Cat</name>
    <name type="synonym">Felis silvestris catus</name>
    <dbReference type="NCBI Taxonomy" id="9685"/>
    <lineage>
        <taxon>Eukaryota</taxon>
        <taxon>Metazoa</taxon>
        <taxon>Chordata</taxon>
        <taxon>Craniata</taxon>
        <taxon>Vertebrata</taxon>
        <taxon>Euteleostomi</taxon>
        <taxon>Mammalia</taxon>
        <taxon>Eutheria</taxon>
        <taxon>Laurasiatheria</taxon>
        <taxon>Carnivora</taxon>
        <taxon>Feliformia</taxon>
        <taxon>Felidae</taxon>
        <taxon>Felinae</taxon>
        <taxon>Felis</taxon>
    </lineage>
</organism>
<feature type="disulfide bond" evidence="11">
    <location>
        <begin position="1068"/>
        <end position="1083"/>
    </location>
</feature>
<keyword evidence="5" id="KW-0677">Repeat</keyword>
<feature type="disulfide bond" evidence="11">
    <location>
        <begin position="183"/>
        <end position="195"/>
    </location>
</feature>
<feature type="domain" description="EGF-like" evidence="15">
    <location>
        <begin position="834"/>
        <end position="875"/>
    </location>
</feature>
<feature type="disulfide bond" evidence="11">
    <location>
        <begin position="1010"/>
        <end position="1022"/>
    </location>
</feature>
<evidence type="ECO:0000256" key="12">
    <source>
        <dbReference type="PROSITE-ProRule" id="PRU00461"/>
    </source>
</evidence>
<feature type="disulfide bond" evidence="11">
    <location>
        <begin position="190"/>
        <end position="208"/>
    </location>
</feature>
<evidence type="ECO:0000256" key="7">
    <source>
        <dbReference type="ARBA" id="ARBA00023136"/>
    </source>
</evidence>
<dbReference type="Proteomes" id="UP000823872">
    <property type="component" value="Chromosome C1"/>
</dbReference>
<feature type="disulfide bond" evidence="11">
    <location>
        <begin position="108"/>
        <end position="120"/>
    </location>
</feature>
<dbReference type="SMART" id="SM00192">
    <property type="entry name" value="LDLa"/>
    <property type="match status" value="15"/>
</dbReference>
<keyword evidence="10" id="KW-0325">Glycoprotein</keyword>
<feature type="disulfide bond" evidence="11">
    <location>
        <begin position="127"/>
        <end position="142"/>
    </location>
</feature>
<feature type="disulfide bond" evidence="11">
    <location>
        <begin position="1151"/>
        <end position="1166"/>
    </location>
</feature>
<feature type="repeat" description="LDL-receptor class B" evidence="12">
    <location>
        <begin position="743"/>
        <end position="786"/>
    </location>
</feature>
<dbReference type="Gene3D" id="2.120.10.30">
    <property type="entry name" value="TolB, C-terminal domain"/>
    <property type="match status" value="3"/>
</dbReference>
<protein>
    <recommendedName>
        <fullName evidence="18">LDL receptor related protein 2</fullName>
    </recommendedName>
</protein>
<feature type="disulfide bond" evidence="11">
    <location>
        <begin position="35"/>
        <end position="53"/>
    </location>
</feature>
<dbReference type="Gene3D" id="4.10.400.10">
    <property type="entry name" value="Low-density Lipoprotein Receptor"/>
    <property type="match status" value="13"/>
</dbReference>
<dbReference type="InterPro" id="IPR000033">
    <property type="entry name" value="LDLR_classB_rpt"/>
</dbReference>
<feature type="disulfide bond" evidence="11">
    <location>
        <begin position="222"/>
        <end position="234"/>
    </location>
</feature>
<name>A0ABI8A2B7_FELCA</name>
<feature type="signal peptide" evidence="13">
    <location>
        <begin position="1"/>
        <end position="25"/>
    </location>
</feature>
<evidence type="ECO:0000259" key="14">
    <source>
        <dbReference type="SMART" id="SM00179"/>
    </source>
</evidence>
<evidence type="ECO:0000256" key="5">
    <source>
        <dbReference type="ARBA" id="ARBA00022737"/>
    </source>
</evidence>
<evidence type="ECO:0000256" key="3">
    <source>
        <dbReference type="ARBA" id="ARBA00022583"/>
    </source>
</evidence>
<feature type="disulfide bond" evidence="11">
    <location>
        <begin position="989"/>
        <end position="1004"/>
    </location>
</feature>
<reference evidence="16" key="2">
    <citation type="submission" date="2025-08" db="UniProtKB">
        <authorList>
            <consortium name="Ensembl"/>
        </authorList>
    </citation>
    <scope>IDENTIFICATION</scope>
    <source>
        <strain evidence="16">breed Abyssinian</strain>
    </source>
</reference>
<dbReference type="SUPFAM" id="SSF57424">
    <property type="entry name" value="LDL receptor-like module"/>
    <property type="match status" value="14"/>
</dbReference>
<dbReference type="SMART" id="SM00181">
    <property type="entry name" value="EGF"/>
    <property type="match status" value="9"/>
</dbReference>
<feature type="disulfide bond" evidence="11">
    <location>
        <begin position="894"/>
        <end position="912"/>
    </location>
</feature>
<accession>A0ABI8A2B7</accession>
<dbReference type="Gene3D" id="2.10.25.10">
    <property type="entry name" value="Laminin"/>
    <property type="match status" value="1"/>
</dbReference>
<feature type="repeat" description="LDL-receptor class B" evidence="12">
    <location>
        <begin position="477"/>
        <end position="519"/>
    </location>
</feature>
<feature type="domain" description="EGF-like" evidence="15">
    <location>
        <begin position="311"/>
        <end position="347"/>
    </location>
</feature>
<dbReference type="SUPFAM" id="SSF57184">
    <property type="entry name" value="Growth factor receptor domain"/>
    <property type="match status" value="1"/>
</dbReference>
<keyword evidence="6" id="KW-1133">Transmembrane helix</keyword>
<feature type="chain" id="PRO_5045509368" description="LDL receptor related protein 2" evidence="13">
    <location>
        <begin position="26"/>
        <end position="1223"/>
    </location>
</feature>
<feature type="disulfide bond" evidence="11">
    <location>
        <begin position="115"/>
        <end position="133"/>
    </location>
</feature>
<feature type="domain" description="EGF-like" evidence="15">
    <location>
        <begin position="591"/>
        <end position="634"/>
    </location>
</feature>
<feature type="disulfide bond" evidence="11">
    <location>
        <begin position="1132"/>
        <end position="1144"/>
    </location>
</feature>
<feature type="disulfide bond" evidence="11">
    <location>
        <begin position="970"/>
        <end position="982"/>
    </location>
</feature>
<evidence type="ECO:0000256" key="6">
    <source>
        <dbReference type="ARBA" id="ARBA00022989"/>
    </source>
</evidence>
<evidence type="ECO:0000256" key="10">
    <source>
        <dbReference type="ARBA" id="ARBA00023180"/>
    </source>
</evidence>
<reference evidence="16" key="3">
    <citation type="submission" date="2025-09" db="UniProtKB">
        <authorList>
            <consortium name="Ensembl"/>
        </authorList>
    </citation>
    <scope>IDENTIFICATION</scope>
    <source>
        <strain evidence="16">breed Abyssinian</strain>
    </source>
</reference>